<dbReference type="InterPro" id="IPR050288">
    <property type="entry name" value="Cellulose_deg_GH3"/>
</dbReference>
<dbReference type="InterPro" id="IPR019800">
    <property type="entry name" value="Glyco_hydro_3_AS"/>
</dbReference>
<evidence type="ECO:0000256" key="2">
    <source>
        <dbReference type="ARBA" id="ARBA00022801"/>
    </source>
</evidence>
<comment type="caution">
    <text evidence="6">The sequence shown here is derived from an EMBL/GenBank/DDBJ whole genome shotgun (WGS) entry which is preliminary data.</text>
</comment>
<keyword evidence="2 4" id="KW-0378">Hydrolase</keyword>
<evidence type="ECO:0000313" key="7">
    <source>
        <dbReference type="Proteomes" id="UP001144204"/>
    </source>
</evidence>
<dbReference type="InterPro" id="IPR001764">
    <property type="entry name" value="Glyco_hydro_3_N"/>
</dbReference>
<dbReference type="SMART" id="SM01217">
    <property type="entry name" value="Fn3_like"/>
    <property type="match status" value="1"/>
</dbReference>
<evidence type="ECO:0000259" key="5">
    <source>
        <dbReference type="SMART" id="SM01217"/>
    </source>
</evidence>
<dbReference type="PRINTS" id="PR00133">
    <property type="entry name" value="GLHYDRLASE3"/>
</dbReference>
<dbReference type="AlphaFoldDB" id="A0A9W6B1X9"/>
<evidence type="ECO:0000256" key="1">
    <source>
        <dbReference type="ARBA" id="ARBA00005336"/>
    </source>
</evidence>
<keyword evidence="4" id="KW-0326">Glycosidase</keyword>
<dbReference type="Pfam" id="PF14310">
    <property type="entry name" value="Fn3-like"/>
    <property type="match status" value="1"/>
</dbReference>
<name>A0A9W6B1X9_9LACO</name>
<dbReference type="Gene3D" id="3.40.50.1700">
    <property type="entry name" value="Glycoside hydrolase family 3 C-terminal domain"/>
    <property type="match status" value="1"/>
</dbReference>
<dbReference type="InterPro" id="IPR036962">
    <property type="entry name" value="Glyco_hydro_3_N_sf"/>
</dbReference>
<dbReference type="SUPFAM" id="SSF52279">
    <property type="entry name" value="Beta-D-glucan exohydrolase, C-terminal domain"/>
    <property type="match status" value="1"/>
</dbReference>
<comment type="similarity">
    <text evidence="1 4">Belongs to the glycosyl hydrolase 3 family.</text>
</comment>
<dbReference type="PANTHER" id="PTHR42715:SF10">
    <property type="entry name" value="BETA-GLUCOSIDASE"/>
    <property type="match status" value="1"/>
</dbReference>
<dbReference type="Pfam" id="PF01915">
    <property type="entry name" value="Glyco_hydro_3_C"/>
    <property type="match status" value="1"/>
</dbReference>
<proteinExistence type="inferred from homology"/>
<accession>A0A9W6B1X9</accession>
<dbReference type="GO" id="GO:0005975">
    <property type="term" value="P:carbohydrate metabolic process"/>
    <property type="evidence" value="ECO:0007669"/>
    <property type="project" value="InterPro"/>
</dbReference>
<organism evidence="6 7">
    <name type="scientific">Philodulcilactobacillus myokoensis</name>
    <dbReference type="NCBI Taxonomy" id="2929573"/>
    <lineage>
        <taxon>Bacteria</taxon>
        <taxon>Bacillati</taxon>
        <taxon>Bacillota</taxon>
        <taxon>Bacilli</taxon>
        <taxon>Lactobacillales</taxon>
        <taxon>Lactobacillaceae</taxon>
        <taxon>Philodulcilactobacillus</taxon>
    </lineage>
</organism>
<dbReference type="RefSeq" id="WP_286136986.1">
    <property type="nucleotide sequence ID" value="NZ_BRPL01000004.1"/>
</dbReference>
<dbReference type="PANTHER" id="PTHR42715">
    <property type="entry name" value="BETA-GLUCOSIDASE"/>
    <property type="match status" value="1"/>
</dbReference>
<reference evidence="6" key="1">
    <citation type="submission" date="2022-07" db="EMBL/GenBank/DDBJ databases">
        <authorList>
            <person name="Kouya T."/>
            <person name="Ishiyama Y."/>
        </authorList>
    </citation>
    <scope>NUCLEOTIDE SEQUENCE</scope>
    <source>
        <strain evidence="6">WR16-4</strain>
    </source>
</reference>
<dbReference type="SUPFAM" id="SSF51445">
    <property type="entry name" value="(Trans)glycosidases"/>
    <property type="match status" value="1"/>
</dbReference>
<dbReference type="InterPro" id="IPR013783">
    <property type="entry name" value="Ig-like_fold"/>
</dbReference>
<dbReference type="Pfam" id="PF00933">
    <property type="entry name" value="Glyco_hydro_3"/>
    <property type="match status" value="1"/>
</dbReference>
<dbReference type="InterPro" id="IPR002772">
    <property type="entry name" value="Glyco_hydro_3_C"/>
</dbReference>
<dbReference type="Proteomes" id="UP001144204">
    <property type="component" value="Unassembled WGS sequence"/>
</dbReference>
<keyword evidence="7" id="KW-1185">Reference proteome</keyword>
<evidence type="ECO:0000313" key="6">
    <source>
        <dbReference type="EMBL" id="GLB47447.1"/>
    </source>
</evidence>
<dbReference type="Gene3D" id="2.60.40.10">
    <property type="entry name" value="Immunoglobulins"/>
    <property type="match status" value="1"/>
</dbReference>
<evidence type="ECO:0000256" key="3">
    <source>
        <dbReference type="ARBA" id="ARBA00023277"/>
    </source>
</evidence>
<reference evidence="6" key="2">
    <citation type="journal article" date="2023" name="PLoS ONE">
        <title>Philodulcilactobacillus myokoensis gen. nov., sp. nov., a fructophilic, acidophilic, and agar-phobic lactic acid bacterium isolated from fermented vegetable extracts.</title>
        <authorList>
            <person name="Kouya T."/>
            <person name="Ishiyama Y."/>
            <person name="Ohashi S."/>
            <person name="Kumakubo R."/>
            <person name="Yamazaki T."/>
            <person name="Otaki T."/>
        </authorList>
    </citation>
    <scope>NUCLEOTIDE SEQUENCE</scope>
    <source>
        <strain evidence="6">WR16-4</strain>
    </source>
</reference>
<dbReference type="InterPro" id="IPR017853">
    <property type="entry name" value="GH"/>
</dbReference>
<dbReference type="InterPro" id="IPR026891">
    <property type="entry name" value="Fn3-like"/>
</dbReference>
<sequence>MKSKFNLDFVKRLTLKQKAELVTGHHSWYTYEIKNKGIPKVEVSDGPSGLRKSISNQTEGINQSVQAICFPSSALTACSFDTRMLFKLGQQLGIASRVENVDVLLGPGINIKRSPLSGRNFEFFSEDPYLSGELGSAYVNGVQNKGVGVSVKHFAANNRENQRFSNSSNIDERALREIYLLGFEKVVKEANPATIMCSYNKINGTLNSQNPRLLTQILRNEWGYQGLVMSDWGAVDNKPASLNAGLDLEMPGKGEYSAQLVMNAIQNGTLSESKLDLAVLHVLKLVEKYHLDAKTISSYDKGTQHEFAKKAAEDSIVLLKNDHQTLPIHKDEKIAIIGKLAEKPRYQGSGSSHVNSYQVTTPLEAAKNSGYKIQYAAGYSLDRDQTDNHLVQQAINLAKTNDRVIVFAGFPESYESEGFDKTSMALPNVQNDLIKKLAQVNHNITVVLQNGSAVEMPWRNDVSAILETYLAGEAVGDATWDILTDKVNPSGKLAETFPIRLEDNPTYGTFDVSHREENYYEGIFVGYRYYDLKHMKVNYPFGHGLSYTTFDYSKLQINQDGNRVTVDFDIKNTGNVRGKDVAQIYVSNEASSIPLPEKELKAFTKVELQPGETKHLSIKLNRRSFAWYDVQLPGWRVDNGNYTIKVGRSSRDIQLEQSVHIHLGIKPSQKITENTYVSEILNRSDLKPAIKEAGIKSQLDSIGADAAVLANIPLRATNMINIKPEQMKKFIELANK</sequence>
<dbReference type="FunFam" id="2.60.40.10:FF:000495">
    <property type="entry name" value="Periplasmic beta-glucosidase"/>
    <property type="match status" value="1"/>
</dbReference>
<gene>
    <name evidence="6" type="ORF">WR164_14260</name>
</gene>
<dbReference type="GO" id="GO:0008422">
    <property type="term" value="F:beta-glucosidase activity"/>
    <property type="evidence" value="ECO:0007669"/>
    <property type="project" value="UniProtKB-ARBA"/>
</dbReference>
<dbReference type="Gene3D" id="3.20.20.300">
    <property type="entry name" value="Glycoside hydrolase, family 3, N-terminal domain"/>
    <property type="match status" value="1"/>
</dbReference>
<dbReference type="InterPro" id="IPR036881">
    <property type="entry name" value="Glyco_hydro_3_C_sf"/>
</dbReference>
<dbReference type="EMBL" id="BRPL01000004">
    <property type="protein sequence ID" value="GLB47447.1"/>
    <property type="molecule type" value="Genomic_DNA"/>
</dbReference>
<protein>
    <submittedName>
        <fullName evidence="6">Glycosyl hydrolase</fullName>
    </submittedName>
</protein>
<dbReference type="PROSITE" id="PS00775">
    <property type="entry name" value="GLYCOSYL_HYDROL_F3"/>
    <property type="match status" value="1"/>
</dbReference>
<evidence type="ECO:0000256" key="4">
    <source>
        <dbReference type="RuleBase" id="RU361161"/>
    </source>
</evidence>
<feature type="domain" description="Fibronectin type III-like" evidence="5">
    <location>
        <begin position="580"/>
        <end position="650"/>
    </location>
</feature>
<keyword evidence="3" id="KW-0119">Carbohydrate metabolism</keyword>